<organism evidence="5 6">
    <name type="scientific">Insolitispirillum peregrinum</name>
    <dbReference type="NCBI Taxonomy" id="80876"/>
    <lineage>
        <taxon>Bacteria</taxon>
        <taxon>Pseudomonadati</taxon>
        <taxon>Pseudomonadota</taxon>
        <taxon>Alphaproteobacteria</taxon>
        <taxon>Rhodospirillales</taxon>
        <taxon>Novispirillaceae</taxon>
        <taxon>Insolitispirillum</taxon>
    </lineage>
</organism>
<dbReference type="Pfam" id="PF13833">
    <property type="entry name" value="EF-hand_8"/>
    <property type="match status" value="1"/>
</dbReference>
<feature type="domain" description="EF-hand" evidence="4">
    <location>
        <begin position="48"/>
        <end position="83"/>
    </location>
</feature>
<dbReference type="SMART" id="SM00054">
    <property type="entry name" value="EFh"/>
    <property type="match status" value="3"/>
</dbReference>
<dbReference type="AlphaFoldDB" id="A0A1N7KGB4"/>
<accession>A0A1N7KGB4</accession>
<dbReference type="InterPro" id="IPR002048">
    <property type="entry name" value="EF_hand_dom"/>
</dbReference>
<dbReference type="GO" id="GO:0005509">
    <property type="term" value="F:calcium ion binding"/>
    <property type="evidence" value="ECO:0007669"/>
    <property type="project" value="InterPro"/>
</dbReference>
<dbReference type="PANTHER" id="PTHR10827:SF98">
    <property type="entry name" value="45 KDA CALCIUM-BINDING PROTEIN"/>
    <property type="match status" value="1"/>
</dbReference>
<feature type="region of interest" description="Disordered" evidence="3">
    <location>
        <begin position="58"/>
        <end position="254"/>
    </location>
</feature>
<keyword evidence="1" id="KW-0479">Metal-binding</keyword>
<evidence type="ECO:0000256" key="2">
    <source>
        <dbReference type="ARBA" id="ARBA00022737"/>
    </source>
</evidence>
<dbReference type="Pfam" id="PF13499">
    <property type="entry name" value="EF-hand_7"/>
    <property type="match status" value="1"/>
</dbReference>
<dbReference type="RefSeq" id="WP_076399577.1">
    <property type="nucleotide sequence ID" value="NZ_FTOA01000002.1"/>
</dbReference>
<dbReference type="PANTHER" id="PTHR10827">
    <property type="entry name" value="RETICULOCALBIN"/>
    <property type="match status" value="1"/>
</dbReference>
<feature type="compositionally biased region" description="Polar residues" evidence="3">
    <location>
        <begin position="126"/>
        <end position="143"/>
    </location>
</feature>
<dbReference type="GO" id="GO:0017156">
    <property type="term" value="P:calcium-ion regulated exocytosis"/>
    <property type="evidence" value="ECO:0007669"/>
    <property type="project" value="TreeGrafter"/>
</dbReference>
<dbReference type="PROSITE" id="PS00018">
    <property type="entry name" value="EF_HAND_1"/>
    <property type="match status" value="2"/>
</dbReference>
<protein>
    <submittedName>
        <fullName evidence="5">EF hand</fullName>
    </submittedName>
</protein>
<keyword evidence="2" id="KW-0677">Repeat</keyword>
<dbReference type="SUPFAM" id="SSF47473">
    <property type="entry name" value="EF-hand"/>
    <property type="match status" value="1"/>
</dbReference>
<feature type="domain" description="EF-hand" evidence="4">
    <location>
        <begin position="141"/>
        <end position="176"/>
    </location>
</feature>
<name>A0A1N7KGB4_9PROT</name>
<feature type="compositionally biased region" description="Polar residues" evidence="3">
    <location>
        <begin position="67"/>
        <end position="84"/>
    </location>
</feature>
<dbReference type="PROSITE" id="PS50222">
    <property type="entry name" value="EF_HAND_2"/>
    <property type="match status" value="3"/>
</dbReference>
<dbReference type="InterPro" id="IPR011992">
    <property type="entry name" value="EF-hand-dom_pair"/>
</dbReference>
<feature type="compositionally biased region" description="Low complexity" evidence="3">
    <location>
        <begin position="86"/>
        <end position="100"/>
    </location>
</feature>
<keyword evidence="6" id="KW-1185">Reference proteome</keyword>
<dbReference type="STRING" id="80876.SAMN05421779_102765"/>
<dbReference type="InterPro" id="IPR018247">
    <property type="entry name" value="EF_Hand_1_Ca_BS"/>
</dbReference>
<dbReference type="Gene3D" id="1.10.238.10">
    <property type="entry name" value="EF-hand"/>
    <property type="match status" value="2"/>
</dbReference>
<reference evidence="5 6" key="1">
    <citation type="submission" date="2017-01" db="EMBL/GenBank/DDBJ databases">
        <authorList>
            <person name="Mah S.A."/>
            <person name="Swanson W.J."/>
            <person name="Moy G.W."/>
            <person name="Vacquier V.D."/>
        </authorList>
    </citation>
    <scope>NUCLEOTIDE SEQUENCE [LARGE SCALE GENOMIC DNA]</scope>
    <source>
        <strain evidence="5 6">DSM 11589</strain>
    </source>
</reference>
<feature type="compositionally biased region" description="Low complexity" evidence="3">
    <location>
        <begin position="185"/>
        <end position="224"/>
    </location>
</feature>
<dbReference type="EMBL" id="FTOA01000002">
    <property type="protein sequence ID" value="SIS60646.1"/>
    <property type="molecule type" value="Genomic_DNA"/>
</dbReference>
<evidence type="ECO:0000259" key="4">
    <source>
        <dbReference type="PROSITE" id="PS50222"/>
    </source>
</evidence>
<evidence type="ECO:0000256" key="3">
    <source>
        <dbReference type="SAM" id="MobiDB-lite"/>
    </source>
</evidence>
<evidence type="ECO:0000256" key="1">
    <source>
        <dbReference type="ARBA" id="ARBA00022723"/>
    </source>
</evidence>
<dbReference type="CDD" id="cd00051">
    <property type="entry name" value="EFh"/>
    <property type="match status" value="2"/>
</dbReference>
<evidence type="ECO:0000313" key="6">
    <source>
        <dbReference type="Proteomes" id="UP000185678"/>
    </source>
</evidence>
<feature type="domain" description="EF-hand" evidence="4">
    <location>
        <begin position="110"/>
        <end position="138"/>
    </location>
</feature>
<feature type="region of interest" description="Disordered" evidence="3">
    <location>
        <begin position="1"/>
        <end position="30"/>
    </location>
</feature>
<gene>
    <name evidence="5" type="ORF">SAMN05421779_102765</name>
</gene>
<evidence type="ECO:0000313" key="5">
    <source>
        <dbReference type="EMBL" id="SIS60646.1"/>
    </source>
</evidence>
<sequence length="276" mass="27624">MVSSLTSSTSPYEYSSLFSSSTSKDSKTATSQDALLQALNNVQANSAANESAAASQFTALDTDGDGSLSQEEFSSFGSMMSPMTGSALLSAQESATSSSESDTESDSESDLISSMDTDGDGVVSESEFSTAVSSADSEGTLSDSDIAAMFDALDSDGDGSISSDESEAVTSSMAGDMPPPPPPAEETTTSEDSSSTSTDSTSSSSSSSESSSASASSGSGSSESYDPLDTNEDGVVSAEERAAAQNSGMGRLSSGMLGTLLQFNEVSGTSQQATAA</sequence>
<dbReference type="Proteomes" id="UP000185678">
    <property type="component" value="Unassembled WGS sequence"/>
</dbReference>
<proteinExistence type="predicted"/>